<dbReference type="RefSeq" id="WP_107303012.1">
    <property type="nucleotide sequence ID" value="NZ_AP024852.1"/>
</dbReference>
<proteinExistence type="predicted"/>
<evidence type="ECO:0000256" key="2">
    <source>
        <dbReference type="ARBA" id="ARBA00022679"/>
    </source>
</evidence>
<dbReference type="OrthoDB" id="9781892at2"/>
<dbReference type="GO" id="GO:0009244">
    <property type="term" value="P:lipopolysaccharide core region biosynthetic process"/>
    <property type="evidence" value="ECO:0007669"/>
    <property type="project" value="TreeGrafter"/>
</dbReference>
<dbReference type="InterPro" id="IPR002201">
    <property type="entry name" value="Glyco_trans_9"/>
</dbReference>
<name>A0A2T3P1P8_9GAMM</name>
<protein>
    <submittedName>
        <fullName evidence="3">Heptosyltransferase</fullName>
    </submittedName>
</protein>
<sequence length="352" mass="39584">MSFKDSLRKFDQYRRKKMMKLEVLLFQVINNKKIMVDSLIKPEDVEKILIVRTNKRIGNMFFLLPFLHETGKCYPNAEIDLVLNLPWQGKIFENIAINKIFYSHFSFKDIFKWGECIKELKKQDYDLVLMPYQSVGDAVTSALMNGRNKASFVSDINGIAFPHAVTEDGCERHFAFKPLKILEGIGNQLEKPYGYEIILSEGEVESATTALRDLSKDSGARALAYFRGARGTKVLSDNVWRGIVAKFKDYDPENTICVEILSPDIQTPLEGDTQVYQNADMRALAAFLAQCDMFICSDTGPLHLADAAGANCVGLFTETDPTVYGCIGANTVNLTDIEHIDVSAIYSRLGLK</sequence>
<dbReference type="AlphaFoldDB" id="A0A2T3P1P8"/>
<evidence type="ECO:0000313" key="3">
    <source>
        <dbReference type="EMBL" id="PSW22453.1"/>
    </source>
</evidence>
<keyword evidence="4" id="KW-1185">Reference proteome</keyword>
<dbReference type="GO" id="GO:0008713">
    <property type="term" value="F:ADP-heptose-lipopolysaccharide heptosyltransferase activity"/>
    <property type="evidence" value="ECO:0007669"/>
    <property type="project" value="TreeGrafter"/>
</dbReference>
<evidence type="ECO:0000256" key="1">
    <source>
        <dbReference type="ARBA" id="ARBA00022676"/>
    </source>
</evidence>
<accession>A0A2T3P1P8</accession>
<dbReference type="GO" id="GO:0005829">
    <property type="term" value="C:cytosol"/>
    <property type="evidence" value="ECO:0007669"/>
    <property type="project" value="TreeGrafter"/>
</dbReference>
<reference evidence="3 4" key="1">
    <citation type="submission" date="2018-01" db="EMBL/GenBank/DDBJ databases">
        <title>Whole genome sequencing of Histamine producing bacteria.</title>
        <authorList>
            <person name="Butler K."/>
        </authorList>
    </citation>
    <scope>NUCLEOTIDE SEQUENCE [LARGE SCALE GENOMIC DNA]</scope>
    <source>
        <strain evidence="3 4">DSM 24669</strain>
    </source>
</reference>
<keyword evidence="1" id="KW-0328">Glycosyltransferase</keyword>
<dbReference type="SUPFAM" id="SSF53756">
    <property type="entry name" value="UDP-Glycosyltransferase/glycogen phosphorylase"/>
    <property type="match status" value="1"/>
</dbReference>
<dbReference type="EMBL" id="PYLZ01000013">
    <property type="protein sequence ID" value="PSW22453.1"/>
    <property type="molecule type" value="Genomic_DNA"/>
</dbReference>
<keyword evidence="2 3" id="KW-0808">Transferase</keyword>
<evidence type="ECO:0000313" key="4">
    <source>
        <dbReference type="Proteomes" id="UP000240481"/>
    </source>
</evidence>
<dbReference type="Proteomes" id="UP000240481">
    <property type="component" value="Unassembled WGS sequence"/>
</dbReference>
<dbReference type="PANTHER" id="PTHR30160:SF7">
    <property type="entry name" value="ADP-HEPTOSE--LPS HEPTOSYLTRANSFERASE 2"/>
    <property type="match status" value="1"/>
</dbReference>
<dbReference type="PANTHER" id="PTHR30160">
    <property type="entry name" value="TETRAACYLDISACCHARIDE 4'-KINASE-RELATED"/>
    <property type="match status" value="1"/>
</dbReference>
<organism evidence="3 4">
    <name type="scientific">Photobacterium swingsii</name>
    <dbReference type="NCBI Taxonomy" id="680026"/>
    <lineage>
        <taxon>Bacteria</taxon>
        <taxon>Pseudomonadati</taxon>
        <taxon>Pseudomonadota</taxon>
        <taxon>Gammaproteobacteria</taxon>
        <taxon>Vibrionales</taxon>
        <taxon>Vibrionaceae</taxon>
        <taxon>Photobacterium</taxon>
    </lineage>
</organism>
<gene>
    <name evidence="3" type="ORF">C9I94_19850</name>
</gene>
<dbReference type="Gene3D" id="3.40.50.2000">
    <property type="entry name" value="Glycogen Phosphorylase B"/>
    <property type="match status" value="2"/>
</dbReference>
<dbReference type="InterPro" id="IPR051199">
    <property type="entry name" value="LPS_LOS_Heptosyltrfase"/>
</dbReference>
<dbReference type="Pfam" id="PF01075">
    <property type="entry name" value="Glyco_transf_9"/>
    <property type="match status" value="1"/>
</dbReference>
<comment type="caution">
    <text evidence="3">The sequence shown here is derived from an EMBL/GenBank/DDBJ whole genome shotgun (WGS) entry which is preliminary data.</text>
</comment>